<evidence type="ECO:0000256" key="2">
    <source>
        <dbReference type="ARBA" id="ARBA00022525"/>
    </source>
</evidence>
<feature type="transmembrane region" description="Helical" evidence="4">
    <location>
        <begin position="733"/>
        <end position="750"/>
    </location>
</feature>
<reference evidence="7 8" key="1">
    <citation type="journal article" date="2018" name="BMC Genomics">
        <title>Whole genome analysis reveals the diversity and evolutionary relationships between necrotic enteritis-causing strains of Clostridium perfringens.</title>
        <authorList>
            <person name="Lacey J.A."/>
            <person name="Allnutt T.R."/>
            <person name="Vezina B."/>
            <person name="Van T.T.H."/>
            <person name="Stent T."/>
            <person name="Han X."/>
            <person name="Rood J.I."/>
            <person name="Wade B."/>
            <person name="Keyburn A.L."/>
            <person name="Seeman T."/>
            <person name="Chen H."/>
            <person name="Haring V."/>
            <person name="Johanesen P.A."/>
            <person name="Lyras D."/>
            <person name="Moore R.J."/>
        </authorList>
    </citation>
    <scope>NUCLEOTIDE SEQUENCE [LARGE SCALE GENOMIC DNA]</scope>
    <source>
        <strain evidence="7 8">EUR-NE15</strain>
    </source>
</reference>
<dbReference type="EMBL" id="PJTB01000021">
    <property type="protein sequence ID" value="PWX36278.1"/>
    <property type="molecule type" value="Genomic_DNA"/>
</dbReference>
<evidence type="ECO:0000256" key="4">
    <source>
        <dbReference type="SAM" id="Phobius"/>
    </source>
</evidence>
<keyword evidence="4" id="KW-0812">Transmembrane</keyword>
<protein>
    <submittedName>
        <fullName evidence="7">Cell wall anchor protein</fullName>
    </submittedName>
</protein>
<dbReference type="Gene3D" id="1.10.150.480">
    <property type="match status" value="1"/>
</dbReference>
<name>A0AB37C305_CLOPF</name>
<dbReference type="Pfam" id="PF17802">
    <property type="entry name" value="SpaA"/>
    <property type="match status" value="4"/>
</dbReference>
<dbReference type="AlphaFoldDB" id="A0AB37C305"/>
<feature type="domain" description="SpaA-like prealbumin fold" evidence="6">
    <location>
        <begin position="588"/>
        <end position="684"/>
    </location>
</feature>
<keyword evidence="2" id="KW-0964">Secreted</keyword>
<proteinExistence type="inferred from homology"/>
<evidence type="ECO:0000259" key="6">
    <source>
        <dbReference type="Pfam" id="PF17802"/>
    </source>
</evidence>
<comment type="caution">
    <text evidence="7">The sequence shown here is derived from an EMBL/GenBank/DDBJ whole genome shotgun (WGS) entry which is preliminary data.</text>
</comment>
<dbReference type="PANTHER" id="PTHR36108:SF13">
    <property type="entry name" value="COLOSSIN-B-RELATED"/>
    <property type="match status" value="1"/>
</dbReference>
<feature type="domain" description="Thioester" evidence="5">
    <location>
        <begin position="53"/>
        <end position="143"/>
    </location>
</feature>
<keyword evidence="4" id="KW-1133">Transmembrane helix</keyword>
<feature type="domain" description="SpaA-like prealbumin fold" evidence="6">
    <location>
        <begin position="308"/>
        <end position="394"/>
    </location>
</feature>
<sequence length="757" mass="84920">MKRFLKTLSFIILIIFNFSLINVFAITKEYLAYSKYTSEGTAFFVNDDGEKTVYCYNHDYKPPGSPNEDSINKTYYTREESYLNTDDELMDKYGKEIKERIAALLVYGYPLNSSNLMEQYGLNEDKARYITQQLVWDITNGNDAPFGDKYGMYGYYDKLLELSKIKKFEQGNLNLIGNFKFIQRNGIYLTDKLSTTGNSGSFTITNLPENMTVKDWNTDQILNDKPIKVGQEFYIESSAKPDSSLKLKINYNYQEVKFYFYKYSRGGLNTNPDLPYQSLIRAELEDKFTEKPYEISIDGNFVPSQDIGKVVLNKKDSQNGKLLKGAVFNLQDQQGNNIRTNLITDENGQIVLNDLAPGDYQFVETKAPNGYELDTTPVKFTIVVGQTETVNIEKVNTASLGGVVLTKKDSKNGNLLEGAVFNLQDQQGNNIRTNLITDENGQIVLNDLAPGDYQFVETKAPNGYELDATPVKFTIVVGQTETVNIEKVNTASLGGVVLTKKDSKNGNLLEGAVFNLQDQQGNDIRTNLISDENGQIILNDLAPGDYQFVETKAPEGYELDATPVKFTIVVAQKEAVKVEKTNILAATNLKISKIDSNTKNPLNGSEFEIYSQNDTSNPLKFITTGSSDQYEVNIIGESTLMANGVDSSFTINKLGYGDYILKEIKAPSGYKLGKDIYIHLDKINSYYKIGSDGEKIDLNKDESLNLYNINVENEKGIVLPETGGNGFITQRNIAIMVLGISFILMINFLINKKRRIN</sequence>
<dbReference type="InterPro" id="IPR041033">
    <property type="entry name" value="SpaA_PFL_dom_1"/>
</dbReference>
<keyword evidence="4" id="KW-0472">Membrane</keyword>
<evidence type="ECO:0000313" key="7">
    <source>
        <dbReference type="EMBL" id="PWX36278.1"/>
    </source>
</evidence>
<comment type="similarity">
    <text evidence="1">Belongs to the serine-aspartate repeat-containing protein (SDr) family.</text>
</comment>
<organism evidence="7 8">
    <name type="scientific">Clostridium perfringens</name>
    <dbReference type="NCBI Taxonomy" id="1502"/>
    <lineage>
        <taxon>Bacteria</taxon>
        <taxon>Bacillati</taxon>
        <taxon>Bacillota</taxon>
        <taxon>Clostridia</taxon>
        <taxon>Eubacteriales</taxon>
        <taxon>Clostridiaceae</taxon>
        <taxon>Clostridium</taxon>
    </lineage>
</organism>
<dbReference type="RefSeq" id="WP_110083466.1">
    <property type="nucleotide sequence ID" value="NZ_PJTB01000021.1"/>
</dbReference>
<accession>A0AB37C305</accession>
<feature type="transmembrane region" description="Helical" evidence="4">
    <location>
        <begin position="7"/>
        <end position="26"/>
    </location>
</feature>
<dbReference type="InterPro" id="IPR013783">
    <property type="entry name" value="Ig-like_fold"/>
</dbReference>
<feature type="domain" description="SpaA-like prealbumin fold" evidence="6">
    <location>
        <begin position="402"/>
        <end position="487"/>
    </location>
</feature>
<dbReference type="Pfam" id="PF08341">
    <property type="entry name" value="TED"/>
    <property type="match status" value="1"/>
</dbReference>
<dbReference type="InterPro" id="IPR013552">
    <property type="entry name" value="Thioester_dom"/>
</dbReference>
<keyword evidence="3" id="KW-0732">Signal</keyword>
<dbReference type="SUPFAM" id="SSF49478">
    <property type="entry name" value="Cna protein B-type domain"/>
    <property type="match status" value="3"/>
</dbReference>
<evidence type="ECO:0000313" key="8">
    <source>
        <dbReference type="Proteomes" id="UP000247117"/>
    </source>
</evidence>
<feature type="domain" description="SpaA-like prealbumin fold" evidence="6">
    <location>
        <begin position="495"/>
        <end position="581"/>
    </location>
</feature>
<evidence type="ECO:0000256" key="1">
    <source>
        <dbReference type="ARBA" id="ARBA00007257"/>
    </source>
</evidence>
<gene>
    <name evidence="7" type="ORF">CYK91_16180</name>
</gene>
<dbReference type="Proteomes" id="UP000247117">
    <property type="component" value="Unassembled WGS sequence"/>
</dbReference>
<dbReference type="Gene3D" id="2.60.40.10">
    <property type="entry name" value="Immunoglobulins"/>
    <property type="match status" value="4"/>
</dbReference>
<evidence type="ECO:0000259" key="5">
    <source>
        <dbReference type="Pfam" id="PF08341"/>
    </source>
</evidence>
<evidence type="ECO:0000256" key="3">
    <source>
        <dbReference type="ARBA" id="ARBA00022729"/>
    </source>
</evidence>
<dbReference type="PANTHER" id="PTHR36108">
    <property type="entry name" value="COLOSSIN-B-RELATED"/>
    <property type="match status" value="1"/>
</dbReference>